<keyword evidence="1" id="KW-0175">Coiled coil</keyword>
<evidence type="ECO:0000256" key="1">
    <source>
        <dbReference type="SAM" id="Coils"/>
    </source>
</evidence>
<dbReference type="InterPro" id="IPR038338">
    <property type="entry name" value="PriC_sf"/>
</dbReference>
<name>A0A380U4B3_9PAST</name>
<gene>
    <name evidence="2" type="ORF">NCTC10801_02654</name>
</gene>
<sequence length="191" mass="22574">MQNRTALLTQLAQAVEQLQANYHPQKRNIVYTKFDPMLFSENFQPLEFYFNELNYTLFQLRQFGENDLAQTAFFSEKLLAQCTALSDALNKPSYQELQSAVNFQPKLNAREQRRQALEQLPPRERLNKYYDALKALNDKLNEQKDQLKQSQSDSEKVHYENLIVQTRARRQRCLDAIDLLEEYLAFKDAQE</sequence>
<keyword evidence="3" id="KW-1185">Reference proteome</keyword>
<reference evidence="2 3" key="1">
    <citation type="submission" date="2018-06" db="EMBL/GenBank/DDBJ databases">
        <authorList>
            <consortium name="Pathogen Informatics"/>
            <person name="Doyle S."/>
        </authorList>
    </citation>
    <scope>NUCLEOTIDE SEQUENCE [LARGE SCALE GENOMIC DNA]</scope>
    <source>
        <strain evidence="2 3">NCTC10801</strain>
    </source>
</reference>
<proteinExistence type="predicted"/>
<dbReference type="EMBL" id="UFRQ01000003">
    <property type="protein sequence ID" value="SUT96176.1"/>
    <property type="molecule type" value="Genomic_DNA"/>
</dbReference>
<accession>A0A380U4B3</accession>
<dbReference type="InterPro" id="IPR010890">
    <property type="entry name" value="PriC"/>
</dbReference>
<dbReference type="Gene3D" id="1.20.1270.340">
    <property type="match status" value="1"/>
</dbReference>
<dbReference type="AlphaFoldDB" id="A0A380U4B3"/>
<evidence type="ECO:0000313" key="3">
    <source>
        <dbReference type="Proteomes" id="UP000254649"/>
    </source>
</evidence>
<dbReference type="Pfam" id="PF07445">
    <property type="entry name" value="PriC"/>
    <property type="match status" value="1"/>
</dbReference>
<dbReference type="OrthoDB" id="5690040at2"/>
<organism evidence="2 3">
    <name type="scientific">[Actinobacillus] rossii</name>
    <dbReference type="NCBI Taxonomy" id="123820"/>
    <lineage>
        <taxon>Bacteria</taxon>
        <taxon>Pseudomonadati</taxon>
        <taxon>Pseudomonadota</taxon>
        <taxon>Gammaproteobacteria</taxon>
        <taxon>Pasteurellales</taxon>
        <taxon>Pasteurellaceae</taxon>
    </lineage>
</organism>
<protein>
    <submittedName>
        <fullName evidence="2">Primosomal replication protein N</fullName>
    </submittedName>
</protein>
<evidence type="ECO:0000313" key="2">
    <source>
        <dbReference type="EMBL" id="SUT96176.1"/>
    </source>
</evidence>
<feature type="coiled-coil region" evidence="1">
    <location>
        <begin position="123"/>
        <end position="157"/>
    </location>
</feature>
<dbReference type="Proteomes" id="UP000254649">
    <property type="component" value="Unassembled WGS sequence"/>
</dbReference>